<evidence type="ECO:0000313" key="6">
    <source>
        <dbReference type="Proteomes" id="UP000030595"/>
    </source>
</evidence>
<evidence type="ECO:0000259" key="4">
    <source>
        <dbReference type="PROSITE" id="PS50983"/>
    </source>
</evidence>
<dbReference type="EMBL" id="JPVQ01000006">
    <property type="protein sequence ID" value="KGR91566.1"/>
    <property type="molecule type" value="Genomic_DNA"/>
</dbReference>
<protein>
    <submittedName>
        <fullName evidence="5">Metal ABC transporter substrate-binding protein</fullName>
    </submittedName>
</protein>
<reference evidence="5 6" key="1">
    <citation type="submission" date="2014-02" db="EMBL/GenBank/DDBJ databases">
        <title>Draft genome sequence of Lysinibacillus massiliensis CCUG 49529.</title>
        <authorList>
            <person name="Zhang F."/>
            <person name="Wang G."/>
            <person name="Zhang L."/>
        </authorList>
    </citation>
    <scope>NUCLEOTIDE SEQUENCE [LARGE SCALE GENOMIC DNA]</scope>
    <source>
        <strain evidence="5 6">CCUG 49529</strain>
    </source>
</reference>
<dbReference type="eggNOG" id="COG0614">
    <property type="taxonomic scope" value="Bacteria"/>
</dbReference>
<dbReference type="InterPro" id="IPR050902">
    <property type="entry name" value="ABC_Transporter_SBP"/>
</dbReference>
<dbReference type="CDD" id="cd01143">
    <property type="entry name" value="YvrC"/>
    <property type="match status" value="1"/>
</dbReference>
<evidence type="ECO:0000256" key="1">
    <source>
        <dbReference type="ARBA" id="ARBA00008814"/>
    </source>
</evidence>
<keyword evidence="2 3" id="KW-0732">Signal</keyword>
<name>A0A0A3J3P0_9BACL</name>
<comment type="similarity">
    <text evidence="1">Belongs to the bacterial solute-binding protein 8 family.</text>
</comment>
<dbReference type="OrthoDB" id="9816357at2"/>
<organism evidence="5 6">
    <name type="scientific">Ureibacillus massiliensis 4400831 = CIP 108448 = CCUG 49529</name>
    <dbReference type="NCBI Taxonomy" id="1211035"/>
    <lineage>
        <taxon>Bacteria</taxon>
        <taxon>Bacillati</taxon>
        <taxon>Bacillota</taxon>
        <taxon>Bacilli</taxon>
        <taxon>Bacillales</taxon>
        <taxon>Caryophanaceae</taxon>
        <taxon>Ureibacillus</taxon>
    </lineage>
</organism>
<gene>
    <name evidence="5" type="ORF">CD30_05805</name>
</gene>
<dbReference type="InterPro" id="IPR054828">
    <property type="entry name" value="Vit_B12_bind_prot"/>
</dbReference>
<dbReference type="SUPFAM" id="SSF53807">
    <property type="entry name" value="Helical backbone' metal receptor"/>
    <property type="match status" value="1"/>
</dbReference>
<evidence type="ECO:0000256" key="3">
    <source>
        <dbReference type="SAM" id="SignalP"/>
    </source>
</evidence>
<proteinExistence type="inferred from homology"/>
<feature type="chain" id="PRO_5002014361" evidence="3">
    <location>
        <begin position="26"/>
        <end position="314"/>
    </location>
</feature>
<evidence type="ECO:0000256" key="2">
    <source>
        <dbReference type="ARBA" id="ARBA00022729"/>
    </source>
</evidence>
<comment type="caution">
    <text evidence="5">The sequence shown here is derived from an EMBL/GenBank/DDBJ whole genome shotgun (WGS) entry which is preliminary data.</text>
</comment>
<dbReference type="RefSeq" id="WP_036173643.1">
    <property type="nucleotide sequence ID" value="NZ_AVCZ01000006.1"/>
</dbReference>
<dbReference type="NCBIfam" id="NF038402">
    <property type="entry name" value="TroA_like"/>
    <property type="match status" value="1"/>
</dbReference>
<dbReference type="PROSITE" id="PS50983">
    <property type="entry name" value="FE_B12_PBP"/>
    <property type="match status" value="1"/>
</dbReference>
<dbReference type="Gene3D" id="3.40.50.1980">
    <property type="entry name" value="Nitrogenase molybdenum iron protein domain"/>
    <property type="match status" value="2"/>
</dbReference>
<dbReference type="InterPro" id="IPR002491">
    <property type="entry name" value="ABC_transptr_periplasmic_BD"/>
</dbReference>
<evidence type="ECO:0000313" key="5">
    <source>
        <dbReference type="EMBL" id="KGR91566.1"/>
    </source>
</evidence>
<dbReference type="PANTHER" id="PTHR30535:SF34">
    <property type="entry name" value="MOLYBDATE-BINDING PROTEIN MOLA"/>
    <property type="match status" value="1"/>
</dbReference>
<keyword evidence="6" id="KW-1185">Reference proteome</keyword>
<dbReference type="Pfam" id="PF01497">
    <property type="entry name" value="Peripla_BP_2"/>
    <property type="match status" value="1"/>
</dbReference>
<feature type="domain" description="Fe/B12 periplasmic-binding" evidence="4">
    <location>
        <begin position="60"/>
        <end position="314"/>
    </location>
</feature>
<accession>A0A0A3J3P0</accession>
<dbReference type="PANTHER" id="PTHR30535">
    <property type="entry name" value="VITAMIN B12-BINDING PROTEIN"/>
    <property type="match status" value="1"/>
</dbReference>
<dbReference type="AlphaFoldDB" id="A0A0A3J3P0"/>
<dbReference type="Proteomes" id="UP000030595">
    <property type="component" value="Unassembled WGS sequence"/>
</dbReference>
<dbReference type="GO" id="GO:0071281">
    <property type="term" value="P:cellular response to iron ion"/>
    <property type="evidence" value="ECO:0007669"/>
    <property type="project" value="TreeGrafter"/>
</dbReference>
<feature type="signal peptide" evidence="3">
    <location>
        <begin position="1"/>
        <end position="25"/>
    </location>
</feature>
<sequence>MKFFHKFWLLSILSILLIVGCSNNANTNDTTNSNSNEQSEAYTVVDDRGVEVTFDKVPETIVSLQPSNTEILFELGVGERIIGVTEYDAYPTQALEIEKVSDLSTVNIERIVEMNPDIVFAYTSGSDDQINQLESVGLKVFVIKSASSIEDIYGDIKQLATVMGAEVQGEKVIADIQSQIDAVTEKTEAIAQKKKVYFEISPAPDIWSIGSGTFQQELIAAAGVENIYGDQQGWFSVSEEDILTRNPEAIITTVNYGDDPIAEIISRNGWSSVTAVQNREVYFLNPDILDRPGPRIGEAVEIIASSIYPELFNE</sequence>
<dbReference type="PROSITE" id="PS51257">
    <property type="entry name" value="PROKAR_LIPOPROTEIN"/>
    <property type="match status" value="1"/>
</dbReference>